<sequence length="106" mass="11480">MTQRTGKATIQLMVTDVVSGKQWTMALGHEEFPIFASVAEEPLPAFLALGQLPIDQTTSVKHMRKLRRVILANAAANIAEKLADQIESEAASGSATAVSRWIEGFN</sequence>
<evidence type="ECO:0000313" key="2">
    <source>
        <dbReference type="Proteomes" id="UP001161406"/>
    </source>
</evidence>
<reference evidence="1" key="2">
    <citation type="submission" date="2023-01" db="EMBL/GenBank/DDBJ databases">
        <title>Draft genome sequence of Devosia yakushimensis strain NBRC 103855.</title>
        <authorList>
            <person name="Sun Q."/>
            <person name="Mori K."/>
        </authorList>
    </citation>
    <scope>NUCLEOTIDE SEQUENCE</scope>
    <source>
        <strain evidence="1">NBRC 103855</strain>
    </source>
</reference>
<comment type="caution">
    <text evidence="1">The sequence shown here is derived from an EMBL/GenBank/DDBJ whole genome shotgun (WGS) entry which is preliminary data.</text>
</comment>
<reference evidence="1" key="1">
    <citation type="journal article" date="2014" name="Int. J. Syst. Evol. Microbiol.">
        <title>Complete genome of a new Firmicutes species belonging to the dominant human colonic microbiota ('Ruminococcus bicirculans') reveals two chromosomes and a selective capacity to utilize plant glucans.</title>
        <authorList>
            <consortium name="NISC Comparative Sequencing Program"/>
            <person name="Wegmann U."/>
            <person name="Louis P."/>
            <person name="Goesmann A."/>
            <person name="Henrissat B."/>
            <person name="Duncan S.H."/>
            <person name="Flint H.J."/>
        </authorList>
    </citation>
    <scope>NUCLEOTIDE SEQUENCE</scope>
    <source>
        <strain evidence="1">NBRC 103855</strain>
    </source>
</reference>
<name>A0ABQ5UDP5_9HYPH</name>
<evidence type="ECO:0000313" key="1">
    <source>
        <dbReference type="EMBL" id="GLQ09279.1"/>
    </source>
</evidence>
<dbReference type="EMBL" id="BSNG01000001">
    <property type="protein sequence ID" value="GLQ09279.1"/>
    <property type="molecule type" value="Genomic_DNA"/>
</dbReference>
<organism evidence="1 2">
    <name type="scientific">Devosia yakushimensis</name>
    <dbReference type="NCBI Taxonomy" id="470028"/>
    <lineage>
        <taxon>Bacteria</taxon>
        <taxon>Pseudomonadati</taxon>
        <taxon>Pseudomonadota</taxon>
        <taxon>Alphaproteobacteria</taxon>
        <taxon>Hyphomicrobiales</taxon>
        <taxon>Devosiaceae</taxon>
        <taxon>Devosia</taxon>
    </lineage>
</organism>
<dbReference type="Proteomes" id="UP001161406">
    <property type="component" value="Unassembled WGS sequence"/>
</dbReference>
<gene>
    <name evidence="1" type="ORF">GCM10007913_12110</name>
</gene>
<accession>A0ABQ5UDP5</accession>
<protein>
    <submittedName>
        <fullName evidence="1">Uncharacterized protein</fullName>
    </submittedName>
</protein>
<keyword evidence="2" id="KW-1185">Reference proteome</keyword>
<proteinExistence type="predicted"/>
<dbReference type="RefSeq" id="WP_284388896.1">
    <property type="nucleotide sequence ID" value="NZ_BSNG01000001.1"/>
</dbReference>